<evidence type="ECO:0000313" key="2">
    <source>
        <dbReference type="EMBL" id="CAF1643173.1"/>
    </source>
</evidence>
<name>A0A816E7M7_9BILA</name>
<dbReference type="EMBL" id="CAJNOQ010048153">
    <property type="protein sequence ID" value="CAF1643173.1"/>
    <property type="molecule type" value="Genomic_DNA"/>
</dbReference>
<dbReference type="EMBL" id="CAJOBA010057783">
    <property type="protein sequence ID" value="CAF4303140.1"/>
    <property type="molecule type" value="Genomic_DNA"/>
</dbReference>
<comment type="caution">
    <text evidence="2">The sequence shown here is derived from an EMBL/GenBank/DDBJ whole genome shotgun (WGS) entry which is preliminary data.</text>
</comment>
<dbReference type="EMBL" id="CAJNOK010035686">
    <property type="protein sequence ID" value="CAF1515800.1"/>
    <property type="molecule type" value="Genomic_DNA"/>
</dbReference>
<dbReference type="Proteomes" id="UP000682733">
    <property type="component" value="Unassembled WGS sequence"/>
</dbReference>
<protein>
    <submittedName>
        <fullName evidence="2">Uncharacterized protein</fullName>
    </submittedName>
</protein>
<gene>
    <name evidence="2" type="ORF">GPM918_LOCUS45062</name>
    <name evidence="1" type="ORF">OVA965_LOCUS37574</name>
    <name evidence="4" type="ORF">SRO942_LOCUS47263</name>
    <name evidence="3" type="ORF">TMI583_LOCUS38664</name>
</gene>
<accession>A0A816E7M7</accession>
<evidence type="ECO:0000313" key="3">
    <source>
        <dbReference type="EMBL" id="CAF4303140.1"/>
    </source>
</evidence>
<dbReference type="EMBL" id="CAJOBC010117348">
    <property type="protein sequence ID" value="CAF4557949.1"/>
    <property type="molecule type" value="Genomic_DNA"/>
</dbReference>
<dbReference type="AlphaFoldDB" id="A0A816E7M7"/>
<dbReference type="Proteomes" id="UP000677228">
    <property type="component" value="Unassembled WGS sequence"/>
</dbReference>
<evidence type="ECO:0000313" key="4">
    <source>
        <dbReference type="EMBL" id="CAF4557949.1"/>
    </source>
</evidence>
<keyword evidence="5" id="KW-1185">Reference proteome</keyword>
<reference evidence="2" key="1">
    <citation type="submission" date="2021-02" db="EMBL/GenBank/DDBJ databases">
        <authorList>
            <person name="Nowell W R."/>
        </authorList>
    </citation>
    <scope>NUCLEOTIDE SEQUENCE</scope>
</reference>
<evidence type="ECO:0000313" key="5">
    <source>
        <dbReference type="Proteomes" id="UP000663829"/>
    </source>
</evidence>
<dbReference type="Proteomes" id="UP000663829">
    <property type="component" value="Unassembled WGS sequence"/>
</dbReference>
<dbReference type="Proteomes" id="UP000681722">
    <property type="component" value="Unassembled WGS sequence"/>
</dbReference>
<sequence length="196" mass="23174">MTDLLIMSVKNVVQAMYQFMIDNYEKSKKDVIEFENNKHEVFESIYINFSLDRYESVDDADLESMVNIIKTQFNDSLELKKLTPLEFRIANRSKDIIEFLTRDNMGNRIIGKLVHVRTNNNNKIEHNFAVMTQRVIYTLKPNIQEIPQSVWQKITFQSKQYEKSFPKLDFQWIEKLSSVLNVNFVENAQKYGLLSS</sequence>
<evidence type="ECO:0000313" key="1">
    <source>
        <dbReference type="EMBL" id="CAF1515800.1"/>
    </source>
</evidence>
<proteinExistence type="predicted"/>
<organism evidence="2 5">
    <name type="scientific">Didymodactylos carnosus</name>
    <dbReference type="NCBI Taxonomy" id="1234261"/>
    <lineage>
        <taxon>Eukaryota</taxon>
        <taxon>Metazoa</taxon>
        <taxon>Spiralia</taxon>
        <taxon>Gnathifera</taxon>
        <taxon>Rotifera</taxon>
        <taxon>Eurotatoria</taxon>
        <taxon>Bdelloidea</taxon>
        <taxon>Philodinida</taxon>
        <taxon>Philodinidae</taxon>
        <taxon>Didymodactylos</taxon>
    </lineage>
</organism>